<organism evidence="2 3">
    <name type="scientific">Dreissena polymorpha</name>
    <name type="common">Zebra mussel</name>
    <name type="synonym">Mytilus polymorpha</name>
    <dbReference type="NCBI Taxonomy" id="45954"/>
    <lineage>
        <taxon>Eukaryota</taxon>
        <taxon>Metazoa</taxon>
        <taxon>Spiralia</taxon>
        <taxon>Lophotrochozoa</taxon>
        <taxon>Mollusca</taxon>
        <taxon>Bivalvia</taxon>
        <taxon>Autobranchia</taxon>
        <taxon>Heteroconchia</taxon>
        <taxon>Euheterodonta</taxon>
        <taxon>Imparidentia</taxon>
        <taxon>Neoheterodontei</taxon>
        <taxon>Myida</taxon>
        <taxon>Dreissenoidea</taxon>
        <taxon>Dreissenidae</taxon>
        <taxon>Dreissena</taxon>
    </lineage>
</organism>
<keyword evidence="3" id="KW-1185">Reference proteome</keyword>
<evidence type="ECO:0000256" key="1">
    <source>
        <dbReference type="SAM" id="MobiDB-lite"/>
    </source>
</evidence>
<dbReference type="AlphaFoldDB" id="A0A9D4CW13"/>
<evidence type="ECO:0000313" key="2">
    <source>
        <dbReference type="EMBL" id="KAH3734551.1"/>
    </source>
</evidence>
<feature type="compositionally biased region" description="Polar residues" evidence="1">
    <location>
        <begin position="16"/>
        <end position="35"/>
    </location>
</feature>
<name>A0A9D4CW13_DREPO</name>
<dbReference type="EMBL" id="JAIWYP010000011">
    <property type="protein sequence ID" value="KAH3734551.1"/>
    <property type="molecule type" value="Genomic_DNA"/>
</dbReference>
<feature type="region of interest" description="Disordered" evidence="1">
    <location>
        <begin position="15"/>
        <end position="36"/>
    </location>
</feature>
<reference evidence="2" key="2">
    <citation type="submission" date="2020-11" db="EMBL/GenBank/DDBJ databases">
        <authorList>
            <person name="McCartney M.A."/>
            <person name="Auch B."/>
            <person name="Kono T."/>
            <person name="Mallez S."/>
            <person name="Becker A."/>
            <person name="Gohl D.M."/>
            <person name="Silverstein K.A.T."/>
            <person name="Koren S."/>
            <person name="Bechman K.B."/>
            <person name="Herman A."/>
            <person name="Abrahante J.E."/>
            <person name="Garbe J."/>
        </authorList>
    </citation>
    <scope>NUCLEOTIDE SEQUENCE</scope>
    <source>
        <strain evidence="2">Duluth1</strain>
        <tissue evidence="2">Whole animal</tissue>
    </source>
</reference>
<comment type="caution">
    <text evidence="2">The sequence shown here is derived from an EMBL/GenBank/DDBJ whole genome shotgun (WGS) entry which is preliminary data.</text>
</comment>
<gene>
    <name evidence="2" type="ORF">DPMN_040990</name>
</gene>
<accession>A0A9D4CW13</accession>
<protein>
    <submittedName>
        <fullName evidence="2">Uncharacterized protein</fullName>
    </submittedName>
</protein>
<sequence>MSSVECRATFSRHSSDILSTPNTTPDKSLNVSKCNGDSLATRPIVEKETRRGRKTTAVHTREAQRRLTTASLDIARLPGPLLRQTRMRIYTPPRYPNRRAPAREHKIRMHLHQPKLKAGVRAGYGKRPDSRGAPGSFYCPM</sequence>
<reference evidence="2" key="1">
    <citation type="journal article" date="2019" name="bioRxiv">
        <title>The Genome of the Zebra Mussel, Dreissena polymorpha: A Resource for Invasive Species Research.</title>
        <authorList>
            <person name="McCartney M.A."/>
            <person name="Auch B."/>
            <person name="Kono T."/>
            <person name="Mallez S."/>
            <person name="Zhang Y."/>
            <person name="Obille A."/>
            <person name="Becker A."/>
            <person name="Abrahante J.E."/>
            <person name="Garbe J."/>
            <person name="Badalamenti J.P."/>
            <person name="Herman A."/>
            <person name="Mangelson H."/>
            <person name="Liachko I."/>
            <person name="Sullivan S."/>
            <person name="Sone E.D."/>
            <person name="Koren S."/>
            <person name="Silverstein K.A.T."/>
            <person name="Beckman K.B."/>
            <person name="Gohl D.M."/>
        </authorList>
    </citation>
    <scope>NUCLEOTIDE SEQUENCE</scope>
    <source>
        <strain evidence="2">Duluth1</strain>
        <tissue evidence="2">Whole animal</tissue>
    </source>
</reference>
<evidence type="ECO:0000313" key="3">
    <source>
        <dbReference type="Proteomes" id="UP000828390"/>
    </source>
</evidence>
<feature type="region of interest" description="Disordered" evidence="1">
    <location>
        <begin position="120"/>
        <end position="141"/>
    </location>
</feature>
<proteinExistence type="predicted"/>
<dbReference type="Proteomes" id="UP000828390">
    <property type="component" value="Unassembled WGS sequence"/>
</dbReference>